<dbReference type="AlphaFoldDB" id="F2BEH2"/>
<sequence>MRPSEKPVLPFSDGLKAYPPVGQRPSENRISGFQTAFSASIDMD</sequence>
<organism evidence="2 3">
    <name type="scientific">Neisseria bacilliformis ATCC BAA-1200</name>
    <dbReference type="NCBI Taxonomy" id="888742"/>
    <lineage>
        <taxon>Bacteria</taxon>
        <taxon>Pseudomonadati</taxon>
        <taxon>Pseudomonadota</taxon>
        <taxon>Betaproteobacteria</taxon>
        <taxon>Neisseriales</taxon>
        <taxon>Neisseriaceae</taxon>
        <taxon>Neisseria</taxon>
    </lineage>
</organism>
<name>F2BEH2_9NEIS</name>
<proteinExistence type="predicted"/>
<comment type="caution">
    <text evidence="2">The sequence shown here is derived from an EMBL/GenBank/DDBJ whole genome shotgun (WGS) entry which is preliminary data.</text>
</comment>
<dbReference type="EMBL" id="AFAY01000045">
    <property type="protein sequence ID" value="EGF10169.1"/>
    <property type="molecule type" value="Genomic_DNA"/>
</dbReference>
<keyword evidence="3" id="KW-1185">Reference proteome</keyword>
<evidence type="ECO:0000256" key="1">
    <source>
        <dbReference type="SAM" id="MobiDB-lite"/>
    </source>
</evidence>
<gene>
    <name evidence="2" type="ORF">HMPREF9123_2128</name>
</gene>
<accession>F2BEH2</accession>
<reference evidence="2 3" key="1">
    <citation type="submission" date="2011-02" db="EMBL/GenBank/DDBJ databases">
        <authorList>
            <person name="Muzny D."/>
            <person name="Qin X."/>
            <person name="Deng J."/>
            <person name="Jiang H."/>
            <person name="Liu Y."/>
            <person name="Qu J."/>
            <person name="Song X.-Z."/>
            <person name="Zhang L."/>
            <person name="Thornton R."/>
            <person name="Coyle M."/>
            <person name="Francisco L."/>
            <person name="Jackson L."/>
            <person name="Javaid M."/>
            <person name="Korchina V."/>
            <person name="Kovar C."/>
            <person name="Mata R."/>
            <person name="Mathew T."/>
            <person name="Ngo R."/>
            <person name="Nguyen L."/>
            <person name="Nguyen N."/>
            <person name="Okwuonu G."/>
            <person name="Ongeri F."/>
            <person name="Pham C."/>
            <person name="Simmons D."/>
            <person name="Wilczek-Boney K."/>
            <person name="Hale W."/>
            <person name="Jakkamsetti A."/>
            <person name="Pham P."/>
            <person name="Ruth R."/>
            <person name="San Lucas F."/>
            <person name="Warren J."/>
            <person name="Zhang J."/>
            <person name="Zhao Z."/>
            <person name="Zhou C."/>
            <person name="Zhu D."/>
            <person name="Lee S."/>
            <person name="Bess C."/>
            <person name="Blankenburg K."/>
            <person name="Forbes L."/>
            <person name="Fu Q."/>
            <person name="Gubbala S."/>
            <person name="Hirani K."/>
            <person name="Jayaseelan J.C."/>
            <person name="Lara F."/>
            <person name="Munidasa M."/>
            <person name="Palculict T."/>
            <person name="Patil S."/>
            <person name="Pu L.-L."/>
            <person name="Saada N."/>
            <person name="Tang L."/>
            <person name="Weissenberger G."/>
            <person name="Zhu Y."/>
            <person name="Hemphill L."/>
            <person name="Shang Y."/>
            <person name="Youmans B."/>
            <person name="Ayvaz T."/>
            <person name="Ross M."/>
            <person name="Santibanez J."/>
            <person name="Aqrawi P."/>
            <person name="Gross S."/>
            <person name="Joshi V."/>
            <person name="Fowler G."/>
            <person name="Nazareth L."/>
            <person name="Reid J."/>
            <person name="Worley K."/>
            <person name="Petrosino J."/>
            <person name="Highlander S."/>
            <person name="Gibbs R."/>
        </authorList>
    </citation>
    <scope>NUCLEOTIDE SEQUENCE [LARGE SCALE GENOMIC DNA]</scope>
    <source>
        <strain evidence="2 3">ATCC BAA-1200</strain>
    </source>
</reference>
<dbReference type="Proteomes" id="UP000004105">
    <property type="component" value="Unassembled WGS sequence"/>
</dbReference>
<protein>
    <submittedName>
        <fullName evidence="2">Uncharacterized protein</fullName>
    </submittedName>
</protein>
<feature type="region of interest" description="Disordered" evidence="1">
    <location>
        <begin position="1"/>
        <end position="31"/>
    </location>
</feature>
<evidence type="ECO:0000313" key="2">
    <source>
        <dbReference type="EMBL" id="EGF10169.1"/>
    </source>
</evidence>
<evidence type="ECO:0000313" key="3">
    <source>
        <dbReference type="Proteomes" id="UP000004105"/>
    </source>
</evidence>
<dbReference type="HOGENOM" id="CLU_3219016_0_0_4"/>